<dbReference type="OrthoDB" id="1933635at2"/>
<dbReference type="AlphaFoldDB" id="A0A845QU88"/>
<keyword evidence="3" id="KW-1185">Reference proteome</keyword>
<comment type="caution">
    <text evidence="2">The sequence shown here is derived from an EMBL/GenBank/DDBJ whole genome shotgun (WGS) entry which is preliminary data.</text>
</comment>
<dbReference type="EMBL" id="QXXA01000003">
    <property type="protein sequence ID" value="NBI05580.1"/>
    <property type="molecule type" value="Genomic_DNA"/>
</dbReference>
<evidence type="ECO:0000256" key="1">
    <source>
        <dbReference type="SAM" id="Phobius"/>
    </source>
</evidence>
<keyword evidence="1" id="KW-0472">Membrane</keyword>
<accession>A0A845QU88</accession>
<feature type="transmembrane region" description="Helical" evidence="1">
    <location>
        <begin position="77"/>
        <end position="98"/>
    </location>
</feature>
<organism evidence="2 3">
    <name type="scientific">Senegalia massiliensis</name>
    <dbReference type="NCBI Taxonomy" id="1720316"/>
    <lineage>
        <taxon>Bacteria</taxon>
        <taxon>Bacillati</taxon>
        <taxon>Bacillota</taxon>
        <taxon>Clostridia</taxon>
        <taxon>Eubacteriales</taxon>
        <taxon>Clostridiaceae</taxon>
        <taxon>Senegalia</taxon>
    </lineage>
</organism>
<sequence>MEVYNLQKNHGNIISIISFIIPLIMTLFILNWYFKITPYQRYQGLPLMLTPIASIIGIILANISFKRHSNNLAKLSIIFNTLLFFLPFAYWILGTIIWGP</sequence>
<evidence type="ECO:0000313" key="3">
    <source>
        <dbReference type="Proteomes" id="UP000467132"/>
    </source>
</evidence>
<evidence type="ECO:0000313" key="2">
    <source>
        <dbReference type="EMBL" id="NBI05580.1"/>
    </source>
</evidence>
<keyword evidence="1" id="KW-0812">Transmembrane</keyword>
<name>A0A845QU88_9CLOT</name>
<keyword evidence="1" id="KW-1133">Transmembrane helix</keyword>
<feature type="transmembrane region" description="Helical" evidence="1">
    <location>
        <begin position="12"/>
        <end position="34"/>
    </location>
</feature>
<proteinExistence type="predicted"/>
<protein>
    <submittedName>
        <fullName evidence="2">Uncharacterized protein</fullName>
    </submittedName>
</protein>
<gene>
    <name evidence="2" type="ORF">D3Z33_01775</name>
</gene>
<feature type="transmembrane region" description="Helical" evidence="1">
    <location>
        <begin position="46"/>
        <end position="65"/>
    </location>
</feature>
<reference evidence="2 3" key="1">
    <citation type="submission" date="2018-08" db="EMBL/GenBank/DDBJ databases">
        <title>Murine metabolic-syndrome-specific gut microbial biobank.</title>
        <authorList>
            <person name="Liu C."/>
        </authorList>
    </citation>
    <scope>NUCLEOTIDE SEQUENCE [LARGE SCALE GENOMIC DNA]</scope>
    <source>
        <strain evidence="2 3">583</strain>
    </source>
</reference>
<dbReference type="Proteomes" id="UP000467132">
    <property type="component" value="Unassembled WGS sequence"/>
</dbReference>